<dbReference type="SUPFAM" id="SSF54236">
    <property type="entry name" value="Ubiquitin-like"/>
    <property type="match status" value="1"/>
</dbReference>
<evidence type="ECO:0000259" key="1">
    <source>
        <dbReference type="PROSITE" id="PS50053"/>
    </source>
</evidence>
<feature type="domain" description="Ubiquitin-like" evidence="1">
    <location>
        <begin position="22"/>
        <end position="83"/>
    </location>
</feature>
<dbReference type="PROSITE" id="PS50053">
    <property type="entry name" value="UBIQUITIN_2"/>
    <property type="match status" value="1"/>
</dbReference>
<keyword evidence="3" id="KW-1185">Reference proteome</keyword>
<dbReference type="InterPro" id="IPR029071">
    <property type="entry name" value="Ubiquitin-like_domsf"/>
</dbReference>
<gene>
    <name evidence="2" type="ORF">H5410_053438</name>
</gene>
<evidence type="ECO:0000313" key="2">
    <source>
        <dbReference type="EMBL" id="KAG5582811.1"/>
    </source>
</evidence>
<dbReference type="InterPro" id="IPR000626">
    <property type="entry name" value="Ubiquitin-like_dom"/>
</dbReference>
<name>A0A9J5X3U9_SOLCO</name>
<dbReference type="Gene3D" id="3.10.20.90">
    <property type="entry name" value="Phosphatidylinositol 3-kinase Catalytic Subunit, Chain A, domain 1"/>
    <property type="match status" value="1"/>
</dbReference>
<accession>A0A9J5X3U9</accession>
<dbReference type="EMBL" id="JACXVP010000010">
    <property type="protein sequence ID" value="KAG5582811.1"/>
    <property type="molecule type" value="Genomic_DNA"/>
</dbReference>
<organism evidence="2 3">
    <name type="scientific">Solanum commersonii</name>
    <name type="common">Commerson's wild potato</name>
    <name type="synonym">Commerson's nightshade</name>
    <dbReference type="NCBI Taxonomy" id="4109"/>
    <lineage>
        <taxon>Eukaryota</taxon>
        <taxon>Viridiplantae</taxon>
        <taxon>Streptophyta</taxon>
        <taxon>Embryophyta</taxon>
        <taxon>Tracheophyta</taxon>
        <taxon>Spermatophyta</taxon>
        <taxon>Magnoliopsida</taxon>
        <taxon>eudicotyledons</taxon>
        <taxon>Gunneridae</taxon>
        <taxon>Pentapetalae</taxon>
        <taxon>asterids</taxon>
        <taxon>lamiids</taxon>
        <taxon>Solanales</taxon>
        <taxon>Solanaceae</taxon>
        <taxon>Solanoideae</taxon>
        <taxon>Solaneae</taxon>
        <taxon>Solanum</taxon>
    </lineage>
</organism>
<evidence type="ECO:0000313" key="3">
    <source>
        <dbReference type="Proteomes" id="UP000824120"/>
    </source>
</evidence>
<dbReference type="Proteomes" id="UP000824120">
    <property type="component" value="Chromosome 10"/>
</dbReference>
<comment type="caution">
    <text evidence="2">The sequence shown here is derived from an EMBL/GenBank/DDBJ whole genome shotgun (WGS) entry which is preliminary data.</text>
</comment>
<reference evidence="2 3" key="1">
    <citation type="submission" date="2020-09" db="EMBL/GenBank/DDBJ databases">
        <title>De no assembly of potato wild relative species, Solanum commersonii.</title>
        <authorList>
            <person name="Cho K."/>
        </authorList>
    </citation>
    <scope>NUCLEOTIDE SEQUENCE [LARGE SCALE GENOMIC DNA]</scope>
    <source>
        <strain evidence="2">LZ3.2</strain>
        <tissue evidence="2">Leaf</tissue>
    </source>
</reference>
<protein>
    <recommendedName>
        <fullName evidence="1">Ubiquitin-like domain-containing protein</fullName>
    </recommendedName>
</protein>
<sequence length="94" mass="10920">MEIVIHDDTYKDVIEFRSISKLKLSVCGPDNTIKDCRVSYTLMVGPEDSIAAVKPYIHEKSGFYFNRQKLLLNKDEVLRDDATNSFFCRKKEKL</sequence>
<dbReference type="AlphaFoldDB" id="A0A9J5X3U9"/>
<proteinExistence type="predicted"/>